<reference evidence="1 2" key="1">
    <citation type="journal article" date="2023" name="Hortic Res">
        <title>Pangenome of water caltrop reveals structural variations and asymmetric subgenome divergence after allopolyploidization.</title>
        <authorList>
            <person name="Zhang X."/>
            <person name="Chen Y."/>
            <person name="Wang L."/>
            <person name="Yuan Y."/>
            <person name="Fang M."/>
            <person name="Shi L."/>
            <person name="Lu R."/>
            <person name="Comes H.P."/>
            <person name="Ma Y."/>
            <person name="Chen Y."/>
            <person name="Huang G."/>
            <person name="Zhou Y."/>
            <person name="Zheng Z."/>
            <person name="Qiu Y."/>
        </authorList>
    </citation>
    <scope>NUCLEOTIDE SEQUENCE [LARGE SCALE GENOMIC DNA]</scope>
    <source>
        <strain evidence="1">F231</strain>
    </source>
</reference>
<gene>
    <name evidence="1" type="ORF">SAY86_010137</name>
</gene>
<accession>A0AAN7QQU9</accession>
<organism evidence="1 2">
    <name type="scientific">Trapa natans</name>
    <name type="common">Water chestnut</name>
    <dbReference type="NCBI Taxonomy" id="22666"/>
    <lineage>
        <taxon>Eukaryota</taxon>
        <taxon>Viridiplantae</taxon>
        <taxon>Streptophyta</taxon>
        <taxon>Embryophyta</taxon>
        <taxon>Tracheophyta</taxon>
        <taxon>Spermatophyta</taxon>
        <taxon>Magnoliopsida</taxon>
        <taxon>eudicotyledons</taxon>
        <taxon>Gunneridae</taxon>
        <taxon>Pentapetalae</taxon>
        <taxon>rosids</taxon>
        <taxon>malvids</taxon>
        <taxon>Myrtales</taxon>
        <taxon>Lythraceae</taxon>
        <taxon>Trapa</taxon>
    </lineage>
</organism>
<keyword evidence="2" id="KW-1185">Reference proteome</keyword>
<sequence length="162" mass="18198">MYSMNITCEPYSSFYNGTSPCSYIFIGEESSFTFSRENLTNMWNQTRVHTVVDWSIWNETCEASSRNLIPMLAWLPISSATNPRTLMGTEVIAPMGIKGTPYIHHMLMNVRTNALFPRGFHGDDKRGGERCISYGTCDNVLPTKTTLACNPLNAFPSSVYTT</sequence>
<dbReference type="Proteomes" id="UP001346149">
    <property type="component" value="Unassembled WGS sequence"/>
</dbReference>
<dbReference type="EMBL" id="JAXQNO010000019">
    <property type="protein sequence ID" value="KAK4775202.1"/>
    <property type="molecule type" value="Genomic_DNA"/>
</dbReference>
<evidence type="ECO:0000313" key="1">
    <source>
        <dbReference type="EMBL" id="KAK4775202.1"/>
    </source>
</evidence>
<name>A0AAN7QQU9_TRANT</name>
<dbReference type="AlphaFoldDB" id="A0AAN7QQU9"/>
<protein>
    <submittedName>
        <fullName evidence="1">Uncharacterized protein</fullName>
    </submittedName>
</protein>
<comment type="caution">
    <text evidence="1">The sequence shown here is derived from an EMBL/GenBank/DDBJ whole genome shotgun (WGS) entry which is preliminary data.</text>
</comment>
<evidence type="ECO:0000313" key="2">
    <source>
        <dbReference type="Proteomes" id="UP001346149"/>
    </source>
</evidence>
<proteinExistence type="predicted"/>